<dbReference type="EMBL" id="BSRI01000001">
    <property type="protein sequence ID" value="GLV53331.1"/>
    <property type="molecule type" value="Genomic_DNA"/>
</dbReference>
<proteinExistence type="predicted"/>
<keyword evidence="2" id="KW-0472">Membrane</keyword>
<comment type="caution">
    <text evidence="3">The sequence shown here is derived from an EMBL/GenBank/DDBJ whole genome shotgun (WGS) entry which is preliminary data.</text>
</comment>
<feature type="transmembrane region" description="Helical" evidence="2">
    <location>
        <begin position="25"/>
        <end position="43"/>
    </location>
</feature>
<protein>
    <recommendedName>
        <fullName evidence="5">Phosphodiester glycosidase domain-containing protein</fullName>
    </recommendedName>
</protein>
<evidence type="ECO:0000256" key="2">
    <source>
        <dbReference type="SAM" id="Phobius"/>
    </source>
</evidence>
<feature type="compositionally biased region" description="Basic residues" evidence="1">
    <location>
        <begin position="7"/>
        <end position="21"/>
    </location>
</feature>
<evidence type="ECO:0008006" key="5">
    <source>
        <dbReference type="Google" id="ProtNLM"/>
    </source>
</evidence>
<evidence type="ECO:0000256" key="1">
    <source>
        <dbReference type="SAM" id="MobiDB-lite"/>
    </source>
</evidence>
<keyword evidence="4" id="KW-1185">Reference proteome</keyword>
<keyword evidence="2" id="KW-0812">Transmembrane</keyword>
<keyword evidence="2" id="KW-1133">Transmembrane helix</keyword>
<sequence>MHSSQTRNRRPAQKARRRPSRKKHALPWLIVCSIITIVVLVLTQGNGTVGAWSADEFREIAGPVAAAQVEAWYLDLQNKFNQLQYQLGLQHITAPSQLPLTMAKSAPPPARVAWKAMPLPSMQPLISPVLKGEGSWNMLEQAPGPYAYLPIDASAFIRPDPHYPYAIVTLLQFDMRFSRLHIVAGTQEPGGPLHAYGTGSIAQADQAGNTLLAVLNGGFKYADGAYGLMTDGRVYVPPQPNVATIAITRNGKLIIGSWGVDPELNSQNKNLLAWRQNASLLIDHGAINPLTRDGAAWGGTILNKEYTWRSGLGITAQGNLIYAAGNALLPETLGKALSAAGAVMAMETDINPFWTRAFLYQRNNNGTLTINKLNTQMQGTGNEYLQADQRDFFYLTRYTPATITATNRYPSR</sequence>
<evidence type="ECO:0000313" key="4">
    <source>
        <dbReference type="Proteomes" id="UP001344906"/>
    </source>
</evidence>
<accession>A0ABQ6FK13</accession>
<evidence type="ECO:0000313" key="3">
    <source>
        <dbReference type="EMBL" id="GLV53331.1"/>
    </source>
</evidence>
<reference evidence="3 4" key="1">
    <citation type="submission" date="2023-02" db="EMBL/GenBank/DDBJ databases">
        <title>Dictyobacter halimunensis sp. nov., a new member of the class Ktedonobacteria from forest soil in a geothermal area.</title>
        <authorList>
            <person name="Rachmania M.K."/>
            <person name="Ningsih F."/>
            <person name="Sakai Y."/>
            <person name="Yabe S."/>
            <person name="Yokota A."/>
            <person name="Sjamsuridzal W."/>
        </authorList>
    </citation>
    <scope>NUCLEOTIDE SEQUENCE [LARGE SCALE GENOMIC DNA]</scope>
    <source>
        <strain evidence="3 4">S3.2.2.5</strain>
    </source>
</reference>
<gene>
    <name evidence="3" type="ORF">KDH_01860</name>
</gene>
<name>A0ABQ6FK13_9CHLR</name>
<organism evidence="3 4">
    <name type="scientific">Dictyobacter halimunensis</name>
    <dbReference type="NCBI Taxonomy" id="3026934"/>
    <lineage>
        <taxon>Bacteria</taxon>
        <taxon>Bacillati</taxon>
        <taxon>Chloroflexota</taxon>
        <taxon>Ktedonobacteria</taxon>
        <taxon>Ktedonobacterales</taxon>
        <taxon>Dictyobacteraceae</taxon>
        <taxon>Dictyobacter</taxon>
    </lineage>
</organism>
<feature type="region of interest" description="Disordered" evidence="1">
    <location>
        <begin position="1"/>
        <end position="21"/>
    </location>
</feature>
<dbReference type="Proteomes" id="UP001344906">
    <property type="component" value="Unassembled WGS sequence"/>
</dbReference>